<protein>
    <submittedName>
        <fullName evidence="10">Alpha-hydroxy-acid oxidizing protein</fullName>
    </submittedName>
</protein>
<feature type="binding site" evidence="7">
    <location>
        <position position="123"/>
    </location>
    <ligand>
        <name>FMN</name>
        <dbReference type="ChEBI" id="CHEBI:58210"/>
    </ligand>
</feature>
<dbReference type="OrthoDB" id="9770452at2"/>
<dbReference type="InterPro" id="IPR000262">
    <property type="entry name" value="FMN-dep_DH"/>
</dbReference>
<sequence length="444" mass="47727">MTTQDLPATSSRRRRNIARCRSIGDLRSAAKRRLPRAVFDFVDGGAEDERTLRGNEDAFSRLRFQPRALVDVSAVTTETTLLGAPSSLPIVVAPFGAAGFSWPRGDHASAAAAAAAGIPYAMSSTASVTLEDIARCHDGRRWFQCYIFKRREITAELIERARSAGFEALMITVDLPVGGNRERDYRNDFSVPFRYTARNVRDFAFHPGWALSTLFHGMPTMANLTSFEGVSDVNTAASTVGRNYDPSFDWDDLEAIRDGWKGKLVVKGIARGEDAARLARMGVDAVAVSNHGGRQLDGALPSLFCLPEIRAAVGDRMEVFLDGGIRRGADVAKAIALGADAVMIGRAMLYGIAAGGGTGADRAVEILGQELRRVMQLLGAPRLADITPDLIARADLMAALGPAAAMGLFGRSADRHASPAGTHNQLWETNDDTAPSQRDVAEPV</sequence>
<evidence type="ECO:0000313" key="11">
    <source>
        <dbReference type="Proteomes" id="UP000298179"/>
    </source>
</evidence>
<dbReference type="Pfam" id="PF01070">
    <property type="entry name" value="FMN_dh"/>
    <property type="match status" value="1"/>
</dbReference>
<dbReference type="PANTHER" id="PTHR10578">
    <property type="entry name" value="S -2-HYDROXY-ACID OXIDASE-RELATED"/>
    <property type="match status" value="1"/>
</dbReference>
<keyword evidence="2 7" id="KW-0285">Flavoprotein</keyword>
<dbReference type="SUPFAM" id="SSF51395">
    <property type="entry name" value="FMN-linked oxidoreductases"/>
    <property type="match status" value="1"/>
</dbReference>
<evidence type="ECO:0000256" key="8">
    <source>
        <dbReference type="SAM" id="MobiDB-lite"/>
    </source>
</evidence>
<dbReference type="Proteomes" id="UP000298179">
    <property type="component" value="Unassembled WGS sequence"/>
</dbReference>
<feature type="binding site" evidence="7">
    <location>
        <position position="294"/>
    </location>
    <ligand>
        <name>glyoxylate</name>
        <dbReference type="ChEBI" id="CHEBI:36655"/>
    </ligand>
</feature>
<proteinExistence type="inferred from homology"/>
<feature type="binding site" evidence="7">
    <location>
        <begin position="345"/>
        <end position="346"/>
    </location>
    <ligand>
        <name>FMN</name>
        <dbReference type="ChEBI" id="CHEBI:58210"/>
    </ligand>
</feature>
<dbReference type="InterPro" id="IPR013785">
    <property type="entry name" value="Aldolase_TIM"/>
</dbReference>
<dbReference type="PROSITE" id="PS00557">
    <property type="entry name" value="FMN_HYDROXY_ACID_DH_1"/>
    <property type="match status" value="1"/>
</dbReference>
<name>A0A4Y8RQN4_9HYPH</name>
<evidence type="ECO:0000256" key="2">
    <source>
        <dbReference type="ARBA" id="ARBA00022630"/>
    </source>
</evidence>
<dbReference type="InterPro" id="IPR037396">
    <property type="entry name" value="FMN_HAD"/>
</dbReference>
<feature type="binding site" evidence="7">
    <location>
        <position position="144"/>
    </location>
    <ligand>
        <name>FMN</name>
        <dbReference type="ChEBI" id="CHEBI:58210"/>
    </ligand>
</feature>
<dbReference type="CDD" id="cd02809">
    <property type="entry name" value="alpha_hydroxyacid_oxid_FMN"/>
    <property type="match status" value="1"/>
</dbReference>
<dbReference type="GO" id="GO:0004459">
    <property type="term" value="F:L-lactate dehydrogenase (NAD+) activity"/>
    <property type="evidence" value="ECO:0007669"/>
    <property type="project" value="TreeGrafter"/>
</dbReference>
<comment type="caution">
    <text evidence="10">The sequence shown here is derived from an EMBL/GenBank/DDBJ whole genome shotgun (WGS) entry which is preliminary data.</text>
</comment>
<feature type="binding site" evidence="7">
    <location>
        <position position="146"/>
    </location>
    <ligand>
        <name>glyoxylate</name>
        <dbReference type="ChEBI" id="CHEBI:36655"/>
    </ligand>
</feature>
<dbReference type="PROSITE" id="PS51349">
    <property type="entry name" value="FMN_HYDROXY_ACID_DH_2"/>
    <property type="match status" value="1"/>
</dbReference>
<evidence type="ECO:0000256" key="4">
    <source>
        <dbReference type="ARBA" id="ARBA00023002"/>
    </source>
</evidence>
<dbReference type="InterPro" id="IPR008259">
    <property type="entry name" value="FMN_hydac_DH_AS"/>
</dbReference>
<feature type="binding site" evidence="7">
    <location>
        <position position="172"/>
    </location>
    <ligand>
        <name>FMN</name>
        <dbReference type="ChEBI" id="CHEBI:58210"/>
    </ligand>
</feature>
<dbReference type="Gene3D" id="3.20.20.70">
    <property type="entry name" value="Aldolase class I"/>
    <property type="match status" value="1"/>
</dbReference>
<keyword evidence="11" id="KW-1185">Reference proteome</keyword>
<feature type="binding site" evidence="7">
    <location>
        <begin position="94"/>
        <end position="96"/>
    </location>
    <ligand>
        <name>FMN</name>
        <dbReference type="ChEBI" id="CHEBI:58210"/>
    </ligand>
</feature>
<feature type="binding site" evidence="7">
    <location>
        <position position="291"/>
    </location>
    <ligand>
        <name>glyoxylate</name>
        <dbReference type="ChEBI" id="CHEBI:36655"/>
    </ligand>
</feature>
<evidence type="ECO:0000313" key="10">
    <source>
        <dbReference type="EMBL" id="TFF25656.1"/>
    </source>
</evidence>
<keyword evidence="4" id="KW-0560">Oxidoreductase</keyword>
<dbReference type="EMBL" id="SOZD01000002">
    <property type="protein sequence ID" value="TFF25656.1"/>
    <property type="molecule type" value="Genomic_DNA"/>
</dbReference>
<feature type="active site" description="Proton acceptor" evidence="6">
    <location>
        <position position="291"/>
    </location>
</feature>
<evidence type="ECO:0000259" key="9">
    <source>
        <dbReference type="PROSITE" id="PS51349"/>
    </source>
</evidence>
<dbReference type="PANTHER" id="PTHR10578:SF107">
    <property type="entry name" value="2-HYDROXYACID OXIDASE 1"/>
    <property type="match status" value="1"/>
</dbReference>
<evidence type="ECO:0000256" key="6">
    <source>
        <dbReference type="PIRSR" id="PIRSR000138-1"/>
    </source>
</evidence>
<feature type="domain" description="FMN hydroxy acid dehydrogenase" evidence="9">
    <location>
        <begin position="15"/>
        <end position="396"/>
    </location>
</feature>
<dbReference type="AlphaFoldDB" id="A0A4Y8RQN4"/>
<dbReference type="GO" id="GO:0005886">
    <property type="term" value="C:plasma membrane"/>
    <property type="evidence" value="ECO:0007669"/>
    <property type="project" value="TreeGrafter"/>
</dbReference>
<evidence type="ECO:0000256" key="7">
    <source>
        <dbReference type="PIRSR" id="PIRSR000138-2"/>
    </source>
</evidence>
<dbReference type="GO" id="GO:0010181">
    <property type="term" value="F:FMN binding"/>
    <property type="evidence" value="ECO:0007669"/>
    <property type="project" value="InterPro"/>
</dbReference>
<dbReference type="FunFam" id="3.20.20.70:FF:000029">
    <property type="entry name" value="L-lactate dehydrogenase"/>
    <property type="match status" value="1"/>
</dbReference>
<comment type="similarity">
    <text evidence="5">Belongs to the FMN-dependent alpha-hydroxy acid dehydrogenase family.</text>
</comment>
<feature type="binding site" evidence="7">
    <location>
        <position position="181"/>
    </location>
    <ligand>
        <name>glyoxylate</name>
        <dbReference type="ChEBI" id="CHEBI:36655"/>
    </ligand>
</feature>
<dbReference type="GO" id="GO:0009060">
    <property type="term" value="P:aerobic respiration"/>
    <property type="evidence" value="ECO:0007669"/>
    <property type="project" value="TreeGrafter"/>
</dbReference>
<feature type="region of interest" description="Disordered" evidence="8">
    <location>
        <begin position="414"/>
        <end position="444"/>
    </location>
</feature>
<feature type="binding site" evidence="7">
    <location>
        <position position="267"/>
    </location>
    <ligand>
        <name>FMN</name>
        <dbReference type="ChEBI" id="CHEBI:58210"/>
    </ligand>
</feature>
<keyword evidence="3 7" id="KW-0288">FMN</keyword>
<dbReference type="PIRSF" id="PIRSF000138">
    <property type="entry name" value="Al-hdrx_acd_dh"/>
    <property type="match status" value="1"/>
</dbReference>
<feature type="binding site" evidence="7">
    <location>
        <begin position="322"/>
        <end position="326"/>
    </location>
    <ligand>
        <name>FMN</name>
        <dbReference type="ChEBI" id="CHEBI:58210"/>
    </ligand>
</feature>
<accession>A0A4Y8RQN4</accession>
<feature type="compositionally biased region" description="Polar residues" evidence="8">
    <location>
        <begin position="421"/>
        <end position="436"/>
    </location>
</feature>
<feature type="binding site" evidence="7">
    <location>
        <position position="289"/>
    </location>
    <ligand>
        <name>FMN</name>
        <dbReference type="ChEBI" id="CHEBI:58210"/>
    </ligand>
</feature>
<comment type="cofactor">
    <cofactor evidence="1">
        <name>FMN</name>
        <dbReference type="ChEBI" id="CHEBI:58210"/>
    </cofactor>
</comment>
<gene>
    <name evidence="10" type="ORF">E3C22_05565</name>
</gene>
<organism evidence="10 11">
    <name type="scientific">Jiella endophytica</name>
    <dbReference type="NCBI Taxonomy" id="2558362"/>
    <lineage>
        <taxon>Bacteria</taxon>
        <taxon>Pseudomonadati</taxon>
        <taxon>Pseudomonadota</taxon>
        <taxon>Alphaproteobacteria</taxon>
        <taxon>Hyphomicrobiales</taxon>
        <taxon>Aurantimonadaceae</taxon>
        <taxon>Jiella</taxon>
    </lineage>
</organism>
<evidence type="ECO:0000256" key="5">
    <source>
        <dbReference type="ARBA" id="ARBA00024042"/>
    </source>
</evidence>
<evidence type="ECO:0000256" key="3">
    <source>
        <dbReference type="ARBA" id="ARBA00022643"/>
    </source>
</evidence>
<evidence type="ECO:0000256" key="1">
    <source>
        <dbReference type="ARBA" id="ARBA00001917"/>
    </source>
</evidence>
<reference evidence="10 11" key="1">
    <citation type="submission" date="2019-03" db="EMBL/GenBank/DDBJ databases">
        <title>Jiella endophytica sp. nov., a novel endophytic bacterium isolated from root of Ficus microcarpa Linn. f.</title>
        <authorList>
            <person name="Tuo L."/>
        </authorList>
    </citation>
    <scope>NUCLEOTIDE SEQUENCE [LARGE SCALE GENOMIC DNA]</scope>
    <source>
        <strain evidence="10 11">CBS5Q-3</strain>
    </source>
</reference>
<dbReference type="InterPro" id="IPR012133">
    <property type="entry name" value="Alpha-hydoxy_acid_DH_FMN"/>
</dbReference>